<feature type="region of interest" description="Disordered" evidence="1">
    <location>
        <begin position="121"/>
        <end position="164"/>
    </location>
</feature>
<evidence type="ECO:0000259" key="2">
    <source>
        <dbReference type="Pfam" id="PF01352"/>
    </source>
</evidence>
<evidence type="ECO:0000313" key="4">
    <source>
        <dbReference type="Proteomes" id="UP001162483"/>
    </source>
</evidence>
<dbReference type="InterPro" id="IPR036051">
    <property type="entry name" value="KRAB_dom_sf"/>
</dbReference>
<feature type="domain" description="KRAB" evidence="2">
    <location>
        <begin position="93"/>
        <end position="126"/>
    </location>
</feature>
<evidence type="ECO:0000256" key="1">
    <source>
        <dbReference type="SAM" id="MobiDB-lite"/>
    </source>
</evidence>
<evidence type="ECO:0000313" key="3">
    <source>
        <dbReference type="EMBL" id="CAI9550716.1"/>
    </source>
</evidence>
<feature type="region of interest" description="Disordered" evidence="1">
    <location>
        <begin position="49"/>
        <end position="71"/>
    </location>
</feature>
<comment type="caution">
    <text evidence="3">The sequence shown here is derived from an EMBL/GenBank/DDBJ whole genome shotgun (WGS) entry which is preliminary data.</text>
</comment>
<dbReference type="Gene3D" id="6.10.140.140">
    <property type="match status" value="1"/>
</dbReference>
<sequence>MEKEPSHVTEKILQLTLEIIYLLTGEDYGPIKKSCDYMALSSPLCVPGEQISSQSPITEPSSPSLTPEKSNDKILQVTQKIVELLTGEVPIRCQEVTVYFSMEEWEYIEEHKDLYKDFMMENQPPLTSQDGSSNGNPPERCPRPLNSQDSTQEHQEIPQEDQVG</sequence>
<feature type="compositionally biased region" description="Polar residues" evidence="1">
    <location>
        <begin position="50"/>
        <end position="68"/>
    </location>
</feature>
<accession>A0ABN9BT94</accession>
<dbReference type="InterPro" id="IPR001909">
    <property type="entry name" value="KRAB"/>
</dbReference>
<dbReference type="EMBL" id="CATNWA010005772">
    <property type="protein sequence ID" value="CAI9550716.1"/>
    <property type="molecule type" value="Genomic_DNA"/>
</dbReference>
<reference evidence="3" key="1">
    <citation type="submission" date="2023-05" db="EMBL/GenBank/DDBJ databases">
        <authorList>
            <person name="Stuckert A."/>
        </authorList>
    </citation>
    <scope>NUCLEOTIDE SEQUENCE</scope>
</reference>
<gene>
    <name evidence="3" type="ORF">SPARVUS_LOCUS3564542</name>
</gene>
<proteinExistence type="predicted"/>
<dbReference type="SUPFAM" id="SSF109640">
    <property type="entry name" value="KRAB domain (Kruppel-associated box)"/>
    <property type="match status" value="1"/>
</dbReference>
<organism evidence="3 4">
    <name type="scientific">Staurois parvus</name>
    <dbReference type="NCBI Taxonomy" id="386267"/>
    <lineage>
        <taxon>Eukaryota</taxon>
        <taxon>Metazoa</taxon>
        <taxon>Chordata</taxon>
        <taxon>Craniata</taxon>
        <taxon>Vertebrata</taxon>
        <taxon>Euteleostomi</taxon>
        <taxon>Amphibia</taxon>
        <taxon>Batrachia</taxon>
        <taxon>Anura</taxon>
        <taxon>Neobatrachia</taxon>
        <taxon>Ranoidea</taxon>
        <taxon>Ranidae</taxon>
        <taxon>Staurois</taxon>
    </lineage>
</organism>
<protein>
    <recommendedName>
        <fullName evidence="2">KRAB domain-containing protein</fullName>
    </recommendedName>
</protein>
<keyword evidence="4" id="KW-1185">Reference proteome</keyword>
<dbReference type="Proteomes" id="UP001162483">
    <property type="component" value="Unassembled WGS sequence"/>
</dbReference>
<feature type="compositionally biased region" description="Polar residues" evidence="1">
    <location>
        <begin position="124"/>
        <end position="136"/>
    </location>
</feature>
<dbReference type="CDD" id="cd07765">
    <property type="entry name" value="KRAB_A-box"/>
    <property type="match status" value="1"/>
</dbReference>
<name>A0ABN9BT94_9NEOB</name>
<dbReference type="Pfam" id="PF01352">
    <property type="entry name" value="KRAB"/>
    <property type="match status" value="1"/>
</dbReference>